<dbReference type="GO" id="GO:0005737">
    <property type="term" value="C:cytoplasm"/>
    <property type="evidence" value="ECO:0007669"/>
    <property type="project" value="TreeGrafter"/>
</dbReference>
<reference evidence="9 10" key="1">
    <citation type="submission" date="2019-01" db="EMBL/GenBank/DDBJ databases">
        <title>Draft Genome and Complete Hox-Cluster Characterization of the Sterlet Sturgeon (Acipenser ruthenus).</title>
        <authorList>
            <person name="Wei Q."/>
        </authorList>
    </citation>
    <scope>NUCLEOTIDE SEQUENCE [LARGE SCALE GENOMIC DNA]</scope>
    <source>
        <strain evidence="9">WHYD16114868_AA</strain>
        <tissue evidence="9">Blood</tissue>
    </source>
</reference>
<dbReference type="GO" id="GO:0007218">
    <property type="term" value="P:neuropeptide signaling pathway"/>
    <property type="evidence" value="ECO:0007669"/>
    <property type="project" value="TreeGrafter"/>
</dbReference>
<evidence type="ECO:0000256" key="7">
    <source>
        <dbReference type="SAM" id="MobiDB-lite"/>
    </source>
</evidence>
<dbReference type="Proteomes" id="UP000289886">
    <property type="component" value="Unassembled WGS sequence"/>
</dbReference>
<comment type="similarity">
    <text evidence="6">Belongs to the natriuretic peptide family.</text>
</comment>
<dbReference type="GO" id="GO:0006182">
    <property type="term" value="P:cGMP biosynthetic process"/>
    <property type="evidence" value="ECO:0007669"/>
    <property type="project" value="TreeGrafter"/>
</dbReference>
<evidence type="ECO:0000256" key="4">
    <source>
        <dbReference type="ARBA" id="ARBA00022858"/>
    </source>
</evidence>
<dbReference type="GO" id="GO:0019934">
    <property type="term" value="P:cGMP-mediated signaling"/>
    <property type="evidence" value="ECO:0007669"/>
    <property type="project" value="TreeGrafter"/>
</dbReference>
<dbReference type="GO" id="GO:0005615">
    <property type="term" value="C:extracellular space"/>
    <property type="evidence" value="ECO:0007669"/>
    <property type="project" value="TreeGrafter"/>
</dbReference>
<comment type="caution">
    <text evidence="9">The sequence shown here is derived from an EMBL/GenBank/DDBJ whole genome shotgun (WGS) entry which is preliminary data.</text>
</comment>
<dbReference type="SMART" id="SM00183">
    <property type="entry name" value="NAT_PEP"/>
    <property type="match status" value="1"/>
</dbReference>
<evidence type="ECO:0000313" key="10">
    <source>
        <dbReference type="Proteomes" id="UP000289886"/>
    </source>
</evidence>
<evidence type="ECO:0000256" key="3">
    <source>
        <dbReference type="ARBA" id="ARBA00022729"/>
    </source>
</evidence>
<accession>A0A444V7J6</accession>
<evidence type="ECO:0000256" key="6">
    <source>
        <dbReference type="RuleBase" id="RU003686"/>
    </source>
</evidence>
<dbReference type="GO" id="GO:0097746">
    <property type="term" value="P:blood vessel diameter maintenance"/>
    <property type="evidence" value="ECO:0007669"/>
    <property type="project" value="UniProtKB-KW"/>
</dbReference>
<sequence>MGKIAVGYGFLLLLVFQLGVRASTLFNKYNVQELSSLKDLLERLEEKLSPGEESDVYAGSEDLVNDPEEDVDLILDNVRKQAEKEFYKPTLLQRLEEAFLLTVRAESLERGQVADGIPKEQSYDAEDGSQERDAEESAIGYSTLDAEEARLPDRNSNGFLNPLRNTKRYSGCFGRRLDRIGSMSALGCNGGSRLSKSTNTIMFYHAYLQNGMSIVPNNTRSSS</sequence>
<dbReference type="InterPro" id="IPR050787">
    <property type="entry name" value="Natriuretic_peptide"/>
</dbReference>
<protein>
    <submittedName>
        <fullName evidence="9">Brain natriuretic peptide</fullName>
    </submittedName>
</protein>
<feature type="compositionally biased region" description="Acidic residues" evidence="7">
    <location>
        <begin position="123"/>
        <end position="136"/>
    </location>
</feature>
<keyword evidence="10" id="KW-1185">Reference proteome</keyword>
<evidence type="ECO:0000256" key="1">
    <source>
        <dbReference type="ARBA" id="ARBA00004613"/>
    </source>
</evidence>
<dbReference type="AlphaFoldDB" id="A0A444V7J6"/>
<keyword evidence="4 6" id="KW-0838">Vasoactive</keyword>
<keyword evidence="3 8" id="KW-0732">Signal</keyword>
<dbReference type="PROSITE" id="PS00263">
    <property type="entry name" value="NATRIURETIC_PEPTIDE"/>
    <property type="match status" value="1"/>
</dbReference>
<gene>
    <name evidence="9" type="ORF">EOD39_15737</name>
</gene>
<dbReference type="InterPro" id="IPR030480">
    <property type="entry name" value="Natr_peptide_CS"/>
</dbReference>
<feature type="region of interest" description="Disordered" evidence="7">
    <location>
        <begin position="113"/>
        <end position="137"/>
    </location>
</feature>
<dbReference type="GO" id="GO:0007168">
    <property type="term" value="P:receptor guanylyl cyclase signaling pathway"/>
    <property type="evidence" value="ECO:0007669"/>
    <property type="project" value="TreeGrafter"/>
</dbReference>
<keyword evidence="2" id="KW-0964">Secreted</keyword>
<feature type="signal peptide" evidence="8">
    <location>
        <begin position="1"/>
        <end position="22"/>
    </location>
</feature>
<keyword evidence="5" id="KW-1015">Disulfide bond</keyword>
<dbReference type="GO" id="GO:0005179">
    <property type="term" value="F:hormone activity"/>
    <property type="evidence" value="ECO:0007669"/>
    <property type="project" value="InterPro"/>
</dbReference>
<evidence type="ECO:0000256" key="2">
    <source>
        <dbReference type="ARBA" id="ARBA00022525"/>
    </source>
</evidence>
<dbReference type="GO" id="GO:0003085">
    <property type="term" value="P:negative regulation of systemic arterial blood pressure"/>
    <property type="evidence" value="ECO:0007669"/>
    <property type="project" value="TreeGrafter"/>
</dbReference>
<organism evidence="9 10">
    <name type="scientific">Acipenser ruthenus</name>
    <name type="common">Sterlet sturgeon</name>
    <dbReference type="NCBI Taxonomy" id="7906"/>
    <lineage>
        <taxon>Eukaryota</taxon>
        <taxon>Metazoa</taxon>
        <taxon>Chordata</taxon>
        <taxon>Craniata</taxon>
        <taxon>Vertebrata</taxon>
        <taxon>Euteleostomi</taxon>
        <taxon>Actinopterygii</taxon>
        <taxon>Chondrostei</taxon>
        <taxon>Acipenseriformes</taxon>
        <taxon>Acipenseridae</taxon>
        <taxon>Acipenser</taxon>
    </lineage>
</organism>
<feature type="chain" id="PRO_5019120053" evidence="8">
    <location>
        <begin position="23"/>
        <end position="223"/>
    </location>
</feature>
<dbReference type="Pfam" id="PF00212">
    <property type="entry name" value="ANP"/>
    <property type="match status" value="1"/>
</dbReference>
<comment type="subcellular location">
    <subcellularLocation>
        <location evidence="1 6">Secreted</location>
    </subcellularLocation>
</comment>
<evidence type="ECO:0000256" key="8">
    <source>
        <dbReference type="SAM" id="SignalP"/>
    </source>
</evidence>
<proteinExistence type="inferred from homology"/>
<dbReference type="PANTHER" id="PTHR14066:SF10">
    <property type="entry name" value="NATRIURETIC PEPTIDES B"/>
    <property type="match status" value="1"/>
</dbReference>
<evidence type="ECO:0000313" key="9">
    <source>
        <dbReference type="EMBL" id="RXM96403.1"/>
    </source>
</evidence>
<dbReference type="EMBL" id="SCEB01001649">
    <property type="protein sequence ID" value="RXM96403.1"/>
    <property type="molecule type" value="Genomic_DNA"/>
</dbReference>
<name>A0A444V7J6_ACIRT</name>
<dbReference type="GO" id="GO:0051427">
    <property type="term" value="F:hormone receptor binding"/>
    <property type="evidence" value="ECO:0007669"/>
    <property type="project" value="TreeGrafter"/>
</dbReference>
<dbReference type="InterPro" id="IPR000663">
    <property type="entry name" value="Natr_peptide"/>
</dbReference>
<dbReference type="PANTHER" id="PTHR14066">
    <property type="entry name" value="ATRIAL NATRIURETIC FACTOR PRECURSOR"/>
    <property type="match status" value="1"/>
</dbReference>
<evidence type="ECO:0000256" key="5">
    <source>
        <dbReference type="ARBA" id="ARBA00023157"/>
    </source>
</evidence>